<dbReference type="HOGENOM" id="CLU_667981_0_0_1"/>
<dbReference type="PaxDb" id="3218-PP1S176_118V6.1"/>
<feature type="region of interest" description="Disordered" evidence="1">
    <location>
        <begin position="1"/>
        <end position="53"/>
    </location>
</feature>
<dbReference type="AlphaFoldDB" id="A9T751"/>
<name>A9T751_PHYPA</name>
<sequence length="421" mass="45471">MKKYARLRSTSVTDQSEPCRSPHPDQCTTLSLDDDPPCKWKSNNIASPSGSSKRVDVHCENVDVASSSSSRVHTETLKKLSSLKESSHLDDLNLKPPPRGRNAAQCGPGEVYGPKVESNESLPVWGFADNLQRSGSDLNNRCTSFSSVGVGAKRAMGITSISESPCTLAMNNRKFTHRRSASMHDHVGQSARLISAAMKPTAQRPAAKSGLGFLEEGEEAEAAAWSSSYGQPRNTYDNAAPSARRFCASSITSTRLAQNNFSSPLQKSCLWEEVEEDDFSAVRVARASAKVRASGVQSMRYDRLQPEVCMAGELGNSMDEMCSQSVREGVAHAQAIAAMAKAYAEKYGLPQAVVECVSCGRGLGVIVEGNSPGSYDSSFCRSCRPPVLAKSNSKGGKGMMHYCRKILLRMGKKPSHKYTVV</sequence>
<feature type="compositionally biased region" description="Polar residues" evidence="1">
    <location>
        <begin position="41"/>
        <end position="52"/>
    </location>
</feature>
<dbReference type="EnsemblPlants" id="Pp3c13_1350V3.2">
    <property type="protein sequence ID" value="Pp3c13_1350V3.2"/>
    <property type="gene ID" value="Pp3c13_1350"/>
</dbReference>
<dbReference type="OrthoDB" id="10599876at2759"/>
<proteinExistence type="predicted"/>
<dbReference type="GeneID" id="112290475"/>
<reference evidence="2 4" key="1">
    <citation type="journal article" date="2008" name="Science">
        <title>The Physcomitrella genome reveals evolutionary insights into the conquest of land by plants.</title>
        <authorList>
            <person name="Rensing S."/>
            <person name="Lang D."/>
            <person name="Zimmer A."/>
            <person name="Terry A."/>
            <person name="Salamov A."/>
            <person name="Shapiro H."/>
            <person name="Nishiyama T."/>
            <person name="Perroud P.-F."/>
            <person name="Lindquist E."/>
            <person name="Kamisugi Y."/>
            <person name="Tanahashi T."/>
            <person name="Sakakibara K."/>
            <person name="Fujita T."/>
            <person name="Oishi K."/>
            <person name="Shin-I T."/>
            <person name="Kuroki Y."/>
            <person name="Toyoda A."/>
            <person name="Suzuki Y."/>
            <person name="Hashimoto A."/>
            <person name="Yamaguchi K."/>
            <person name="Sugano A."/>
            <person name="Kohara Y."/>
            <person name="Fujiyama A."/>
            <person name="Anterola A."/>
            <person name="Aoki S."/>
            <person name="Ashton N."/>
            <person name="Barbazuk W.B."/>
            <person name="Barker E."/>
            <person name="Bennetzen J."/>
            <person name="Bezanilla M."/>
            <person name="Blankenship R."/>
            <person name="Cho S.H."/>
            <person name="Dutcher S."/>
            <person name="Estelle M."/>
            <person name="Fawcett J.A."/>
            <person name="Gundlach H."/>
            <person name="Hanada K."/>
            <person name="Heyl A."/>
            <person name="Hicks K.A."/>
            <person name="Hugh J."/>
            <person name="Lohr M."/>
            <person name="Mayer K."/>
            <person name="Melkozernov A."/>
            <person name="Murata T."/>
            <person name="Nelson D."/>
            <person name="Pils B."/>
            <person name="Prigge M."/>
            <person name="Reiss B."/>
            <person name="Renner T."/>
            <person name="Rombauts S."/>
            <person name="Rushton P."/>
            <person name="Sanderfoot A."/>
            <person name="Schween G."/>
            <person name="Shiu S.-H."/>
            <person name="Stueber K."/>
            <person name="Theodoulou F.L."/>
            <person name="Tu H."/>
            <person name="Van de Peer Y."/>
            <person name="Verrier P.J."/>
            <person name="Waters E."/>
            <person name="Wood A."/>
            <person name="Yang L."/>
            <person name="Cove D."/>
            <person name="Cuming A."/>
            <person name="Hasebe M."/>
            <person name="Lucas S."/>
            <person name="Mishler D.B."/>
            <person name="Reski R."/>
            <person name="Grigoriev I."/>
            <person name="Quatrano R.S."/>
            <person name="Boore J.L."/>
        </authorList>
    </citation>
    <scope>NUCLEOTIDE SEQUENCE [LARGE SCALE GENOMIC DNA]</scope>
    <source>
        <strain evidence="3 4">cv. Gransden 2004</strain>
    </source>
</reference>
<keyword evidence="4" id="KW-1185">Reference proteome</keyword>
<dbReference type="EMBL" id="ABEU02000013">
    <property type="protein sequence ID" value="PNR42002.1"/>
    <property type="molecule type" value="Genomic_DNA"/>
</dbReference>
<protein>
    <submittedName>
        <fullName evidence="2 3">Uncharacterized protein</fullName>
    </submittedName>
</protein>
<organism evidence="2">
    <name type="scientific">Physcomitrium patens</name>
    <name type="common">Spreading-leaved earth moss</name>
    <name type="synonym">Physcomitrella patens</name>
    <dbReference type="NCBI Taxonomy" id="3218"/>
    <lineage>
        <taxon>Eukaryota</taxon>
        <taxon>Viridiplantae</taxon>
        <taxon>Streptophyta</taxon>
        <taxon>Embryophyta</taxon>
        <taxon>Bryophyta</taxon>
        <taxon>Bryophytina</taxon>
        <taxon>Bryopsida</taxon>
        <taxon>Funariidae</taxon>
        <taxon>Funariales</taxon>
        <taxon>Funariaceae</taxon>
        <taxon>Physcomitrium</taxon>
    </lineage>
</organism>
<reference evidence="2 4" key="2">
    <citation type="journal article" date="2018" name="Plant J.">
        <title>The Physcomitrella patens chromosome-scale assembly reveals moss genome structure and evolution.</title>
        <authorList>
            <person name="Lang D."/>
            <person name="Ullrich K.K."/>
            <person name="Murat F."/>
            <person name="Fuchs J."/>
            <person name="Jenkins J."/>
            <person name="Haas F.B."/>
            <person name="Piednoel M."/>
            <person name="Gundlach H."/>
            <person name="Van Bel M."/>
            <person name="Meyberg R."/>
            <person name="Vives C."/>
            <person name="Morata J."/>
            <person name="Symeonidi A."/>
            <person name="Hiss M."/>
            <person name="Muchero W."/>
            <person name="Kamisugi Y."/>
            <person name="Saleh O."/>
            <person name="Blanc G."/>
            <person name="Decker E.L."/>
            <person name="van Gessel N."/>
            <person name="Grimwood J."/>
            <person name="Hayes R.D."/>
            <person name="Graham S.W."/>
            <person name="Gunter L.E."/>
            <person name="McDaniel S.F."/>
            <person name="Hoernstein S.N.W."/>
            <person name="Larsson A."/>
            <person name="Li F.W."/>
            <person name="Perroud P.F."/>
            <person name="Phillips J."/>
            <person name="Ranjan P."/>
            <person name="Rokshar D.S."/>
            <person name="Rothfels C.J."/>
            <person name="Schneider L."/>
            <person name="Shu S."/>
            <person name="Stevenson D.W."/>
            <person name="Thummler F."/>
            <person name="Tillich M."/>
            <person name="Villarreal Aguilar J.C."/>
            <person name="Widiez T."/>
            <person name="Wong G.K."/>
            <person name="Wymore A."/>
            <person name="Zhang Y."/>
            <person name="Zimmer A.D."/>
            <person name="Quatrano R.S."/>
            <person name="Mayer K.F.X."/>
            <person name="Goodstein D."/>
            <person name="Casacuberta J.M."/>
            <person name="Vandepoele K."/>
            <person name="Reski R."/>
            <person name="Cuming A.C."/>
            <person name="Tuskan G.A."/>
            <person name="Maumus F."/>
            <person name="Salse J."/>
            <person name="Schmutz J."/>
            <person name="Rensing S.A."/>
        </authorList>
    </citation>
    <scope>NUCLEOTIDE SEQUENCE [LARGE SCALE GENOMIC DNA]</scope>
    <source>
        <strain evidence="3 4">cv. Gransden 2004</strain>
    </source>
</reference>
<dbReference type="Gramene" id="Pp3c13_1350V3.1">
    <property type="protein sequence ID" value="Pp3c13_1350V3.1"/>
    <property type="gene ID" value="Pp3c13_1350"/>
</dbReference>
<dbReference type="RefSeq" id="XP_024392514.1">
    <property type="nucleotide sequence ID" value="XM_024536746.2"/>
</dbReference>
<dbReference type="EnsemblPlants" id="Pp3c13_1350V3.1">
    <property type="protein sequence ID" value="Pp3c13_1350V3.1"/>
    <property type="gene ID" value="Pp3c13_1350"/>
</dbReference>
<dbReference type="Proteomes" id="UP000006727">
    <property type="component" value="Chromosome 13"/>
</dbReference>
<evidence type="ECO:0000256" key="1">
    <source>
        <dbReference type="SAM" id="MobiDB-lite"/>
    </source>
</evidence>
<feature type="region of interest" description="Disordered" evidence="1">
    <location>
        <begin position="65"/>
        <end position="115"/>
    </location>
</feature>
<evidence type="ECO:0000313" key="2">
    <source>
        <dbReference type="EMBL" id="PNR42002.1"/>
    </source>
</evidence>
<gene>
    <name evidence="3" type="primary">LOC112290475</name>
    <name evidence="2" type="ORF">PHYPA_016831</name>
</gene>
<evidence type="ECO:0000313" key="3">
    <source>
        <dbReference type="EnsemblPlants" id="Pp3c13_1350V3.1"/>
    </source>
</evidence>
<dbReference type="Gramene" id="Pp3c13_1350V3.2">
    <property type="protein sequence ID" value="Pp3c13_1350V3.2"/>
    <property type="gene ID" value="Pp3c13_1350"/>
</dbReference>
<accession>A9T751</accession>
<evidence type="ECO:0000313" key="4">
    <source>
        <dbReference type="Proteomes" id="UP000006727"/>
    </source>
</evidence>
<reference evidence="3" key="3">
    <citation type="submission" date="2020-12" db="UniProtKB">
        <authorList>
            <consortium name="EnsemblPlants"/>
        </authorList>
    </citation>
    <scope>IDENTIFICATION</scope>
</reference>
<feature type="compositionally biased region" description="Polar residues" evidence="1">
    <location>
        <begin position="8"/>
        <end position="18"/>
    </location>
</feature>